<evidence type="ECO:0000256" key="2">
    <source>
        <dbReference type="PIRSR" id="PIRSR005962-1"/>
    </source>
</evidence>
<dbReference type="PIRSF" id="PIRSF005962">
    <property type="entry name" value="Pept_M20D_amidohydro"/>
    <property type="match status" value="1"/>
</dbReference>
<dbReference type="PATRIC" id="fig|265726.11.peg.4113"/>
<dbReference type="AlphaFoldDB" id="A0A0F5VDC6"/>
<dbReference type="Gene3D" id="3.30.70.360">
    <property type="match status" value="1"/>
</dbReference>
<sequence length="387" mass="42610">MPVIHEIEQNQPAFLQWRHALHQHPGLGFEEEFAARFVEQKLREFGFDAVHTQIGKTGIVGVLKGNRASDHIIGLRADMDALPIQEENDFAHRSTVAGKMHACGHDGHTASLLAAAWHLAQTRDFSGTVIFIFQPAEEGLGGGLSMIQDGLFERFPCRRIYAYHNMPNVAKGHILMRKGALMAGSFFFDIQIQSQGGHAAYPHLATDPGLIMSHIYLSAQSIVAQNLPAADSGVLTFTDSRAVSNSYNVIPDSAQMKGCLRFFNQEIGRLMQQRLEQICQQTAQMYGGSATITFQETFIPLLNDPHATEIAAQAAARVVSKTNVTTDVDPVMGSEDFAFMLEEVPGCYVAIGAGESQNLHHHQYDFDDDLIPIAASFFCELVQVELN</sequence>
<feature type="binding site" evidence="2">
    <location>
        <position position="138"/>
    </location>
    <ligand>
        <name>Mn(2+)</name>
        <dbReference type="ChEBI" id="CHEBI:29035"/>
        <label>2</label>
    </ligand>
</feature>
<dbReference type="SUPFAM" id="SSF53187">
    <property type="entry name" value="Zn-dependent exopeptidases"/>
    <property type="match status" value="1"/>
</dbReference>
<feature type="binding site" evidence="2">
    <location>
        <position position="360"/>
    </location>
    <ligand>
        <name>Mn(2+)</name>
        <dbReference type="ChEBI" id="CHEBI:29035"/>
        <label>2</label>
    </ligand>
</feature>
<dbReference type="EMBL" id="JWYV01000006">
    <property type="protein sequence ID" value="KKD00161.1"/>
    <property type="molecule type" value="Genomic_DNA"/>
</dbReference>
<dbReference type="Pfam" id="PF01546">
    <property type="entry name" value="Peptidase_M20"/>
    <property type="match status" value="1"/>
</dbReference>
<dbReference type="NCBIfam" id="TIGR01891">
    <property type="entry name" value="amidohydrolases"/>
    <property type="match status" value="1"/>
</dbReference>
<keyword evidence="1" id="KW-0378">Hydrolase</keyword>
<dbReference type="InterPro" id="IPR017439">
    <property type="entry name" value="Amidohydrolase"/>
</dbReference>
<dbReference type="GO" id="GO:0016787">
    <property type="term" value="F:hydrolase activity"/>
    <property type="evidence" value="ECO:0007669"/>
    <property type="project" value="InterPro"/>
</dbReference>
<dbReference type="InterPro" id="IPR036264">
    <property type="entry name" value="Bact_exopeptidase_dim_dom"/>
</dbReference>
<proteinExistence type="predicted"/>
<accession>A0A0F5VDC6</accession>
<evidence type="ECO:0000256" key="1">
    <source>
        <dbReference type="ARBA" id="ARBA00022801"/>
    </source>
</evidence>
<evidence type="ECO:0000313" key="3">
    <source>
        <dbReference type="EMBL" id="KKD00161.1"/>
    </source>
</evidence>
<dbReference type="RefSeq" id="WP_046220454.1">
    <property type="nucleotide sequence ID" value="NZ_JWYV01000006.1"/>
</dbReference>
<dbReference type="Proteomes" id="UP000033633">
    <property type="component" value="Unassembled WGS sequence"/>
</dbReference>
<name>A0A0F5VDC6_9GAMM</name>
<comment type="cofactor">
    <cofactor evidence="2">
        <name>Mn(2+)</name>
        <dbReference type="ChEBI" id="CHEBI:29035"/>
    </cofactor>
    <text evidence="2">The Mn(2+) ion enhances activity.</text>
</comment>
<protein>
    <submittedName>
        <fullName evidence="3">Peptidase M20</fullName>
    </submittedName>
</protein>
<dbReference type="OrthoDB" id="9777385at2"/>
<keyword evidence="4" id="KW-1185">Reference proteome</keyword>
<feature type="binding site" evidence="2">
    <location>
        <position position="105"/>
    </location>
    <ligand>
        <name>Mn(2+)</name>
        <dbReference type="ChEBI" id="CHEBI:29035"/>
        <label>2</label>
    </ligand>
</feature>
<feature type="binding site" evidence="2">
    <location>
        <position position="164"/>
    </location>
    <ligand>
        <name>Mn(2+)</name>
        <dbReference type="ChEBI" id="CHEBI:29035"/>
        <label>2</label>
    </ligand>
</feature>
<dbReference type="Gene3D" id="3.40.630.10">
    <property type="entry name" value="Zn peptidases"/>
    <property type="match status" value="1"/>
</dbReference>
<dbReference type="PANTHER" id="PTHR11014">
    <property type="entry name" value="PEPTIDASE M20 FAMILY MEMBER"/>
    <property type="match status" value="1"/>
</dbReference>
<feature type="binding site" evidence="2">
    <location>
        <position position="103"/>
    </location>
    <ligand>
        <name>Mn(2+)</name>
        <dbReference type="ChEBI" id="CHEBI:29035"/>
        <label>2</label>
    </ligand>
</feature>
<dbReference type="GO" id="GO:0046872">
    <property type="term" value="F:metal ion binding"/>
    <property type="evidence" value="ECO:0007669"/>
    <property type="project" value="UniProtKB-KW"/>
</dbReference>
<keyword evidence="2" id="KW-0464">Manganese</keyword>
<dbReference type="PANTHER" id="PTHR11014:SF63">
    <property type="entry name" value="METALLOPEPTIDASE, PUTATIVE (AFU_ORTHOLOGUE AFUA_6G09600)-RELATED"/>
    <property type="match status" value="1"/>
</dbReference>
<dbReference type="SUPFAM" id="SSF55031">
    <property type="entry name" value="Bacterial exopeptidase dimerisation domain"/>
    <property type="match status" value="1"/>
</dbReference>
<reference evidence="3 4" key="1">
    <citation type="submission" date="2014-12" db="EMBL/GenBank/DDBJ databases">
        <title>Mercury Reductase activity and rhizosphere competence traits in the genome of root associated Photobacterium halotolerans MELD1.</title>
        <authorList>
            <person name="Mathew D.C."/>
            <person name="Huang C.-C."/>
        </authorList>
    </citation>
    <scope>NUCLEOTIDE SEQUENCE [LARGE SCALE GENOMIC DNA]</scope>
    <source>
        <strain evidence="3 4">MELD1</strain>
    </source>
</reference>
<keyword evidence="2" id="KW-0479">Metal-binding</keyword>
<dbReference type="InterPro" id="IPR002933">
    <property type="entry name" value="Peptidase_M20"/>
</dbReference>
<gene>
    <name evidence="3" type="ORF">KY46_09780</name>
</gene>
<comment type="caution">
    <text evidence="3">The sequence shown here is derived from an EMBL/GenBank/DDBJ whole genome shotgun (WGS) entry which is preliminary data.</text>
</comment>
<organism evidence="3 4">
    <name type="scientific">Photobacterium halotolerans</name>
    <dbReference type="NCBI Taxonomy" id="265726"/>
    <lineage>
        <taxon>Bacteria</taxon>
        <taxon>Pseudomonadati</taxon>
        <taxon>Pseudomonadota</taxon>
        <taxon>Gammaproteobacteria</taxon>
        <taxon>Vibrionales</taxon>
        <taxon>Vibrionaceae</taxon>
        <taxon>Photobacterium</taxon>
    </lineage>
</organism>
<dbReference type="STRING" id="265726.KY46_09780"/>
<evidence type="ECO:0000313" key="4">
    <source>
        <dbReference type="Proteomes" id="UP000033633"/>
    </source>
</evidence>